<dbReference type="EMBL" id="JAUQTB010000002">
    <property type="protein sequence ID" value="MDO7905654.1"/>
    <property type="molecule type" value="Genomic_DNA"/>
</dbReference>
<dbReference type="PANTHER" id="PTHR30137">
    <property type="entry name" value="LUCIFERASE-LIKE MONOOXYGENASE"/>
    <property type="match status" value="1"/>
</dbReference>
<dbReference type="EC" id="1.-.-.-" evidence="3"/>
<organism evidence="3 4">
    <name type="scientific">Paenibacillus lacisoli</name>
    <dbReference type="NCBI Taxonomy" id="3064525"/>
    <lineage>
        <taxon>Bacteria</taxon>
        <taxon>Bacillati</taxon>
        <taxon>Bacillota</taxon>
        <taxon>Bacilli</taxon>
        <taxon>Bacillales</taxon>
        <taxon>Paenibacillaceae</taxon>
        <taxon>Paenibacillus</taxon>
    </lineage>
</organism>
<dbReference type="Pfam" id="PF00296">
    <property type="entry name" value="Bac_luciferase"/>
    <property type="match status" value="1"/>
</dbReference>
<dbReference type="Proteomes" id="UP001240171">
    <property type="component" value="Unassembled WGS sequence"/>
</dbReference>
<accession>A0ABT9C8T0</accession>
<comment type="similarity">
    <text evidence="1">To bacterial alkanal monooxygenase alpha and beta chains.</text>
</comment>
<sequence length="336" mass="37740">MKVSVLDQTILQEGQTPEEAFRQTVENAQFVDELGYSRYWVSEHHSTDALGGSSPEALVGYLAAKTNRIRVGSGGVMLAHYSAYKVAETFRVLSALAPGRIDLGVGRAPGGVPLSTRALQDLQYRDPDTFPDQLKELLQYLKDILPHTHPLQGLMTTPRIDAGSKPDVWLLGTSPFSGELAGRLGLPYAFAHFSPHQTPHMKNSVERYYASFQPGELRSEPYFMPTFRVVVADTDEEAAHIAGSALHFNYFLNRGRVVRMVPPEALSRLSLTPEEKQEMEDIKDIYVMGSPDTVRMKLKELQAVYHFEEMMALQMIPDIQQRRRSYKLLKEVADSI</sequence>
<dbReference type="InterPro" id="IPR050766">
    <property type="entry name" value="Bact_Lucif_Oxidored"/>
</dbReference>
<feature type="domain" description="Luciferase-like" evidence="2">
    <location>
        <begin position="1"/>
        <end position="303"/>
    </location>
</feature>
<evidence type="ECO:0000256" key="1">
    <source>
        <dbReference type="ARBA" id="ARBA00007789"/>
    </source>
</evidence>
<evidence type="ECO:0000313" key="4">
    <source>
        <dbReference type="Proteomes" id="UP001240171"/>
    </source>
</evidence>
<gene>
    <name evidence="3" type="ORF">Q5741_04415</name>
</gene>
<dbReference type="InterPro" id="IPR036661">
    <property type="entry name" value="Luciferase-like_sf"/>
</dbReference>
<reference evidence="3 4" key="1">
    <citation type="submission" date="2023-07" db="EMBL/GenBank/DDBJ databases">
        <title>Paenibacillus sp. JX-17 nov. isolated from soil.</title>
        <authorList>
            <person name="Wan Y."/>
            <person name="Liu B."/>
        </authorList>
    </citation>
    <scope>NUCLEOTIDE SEQUENCE [LARGE SCALE GENOMIC DNA]</scope>
    <source>
        <strain evidence="3 4">JX-17</strain>
    </source>
</reference>
<dbReference type="GO" id="GO:0016491">
    <property type="term" value="F:oxidoreductase activity"/>
    <property type="evidence" value="ECO:0007669"/>
    <property type="project" value="UniProtKB-KW"/>
</dbReference>
<dbReference type="InterPro" id="IPR011251">
    <property type="entry name" value="Luciferase-like_dom"/>
</dbReference>
<protein>
    <submittedName>
        <fullName evidence="3">LLM class flavin-dependent oxidoreductase</fullName>
        <ecNumber evidence="3">1.-.-.-</ecNumber>
    </submittedName>
</protein>
<evidence type="ECO:0000313" key="3">
    <source>
        <dbReference type="EMBL" id="MDO7905654.1"/>
    </source>
</evidence>
<comment type="caution">
    <text evidence="3">The sequence shown here is derived from an EMBL/GenBank/DDBJ whole genome shotgun (WGS) entry which is preliminary data.</text>
</comment>
<keyword evidence="3" id="KW-0560">Oxidoreductase</keyword>
<keyword evidence="4" id="KW-1185">Reference proteome</keyword>
<dbReference type="CDD" id="cd00347">
    <property type="entry name" value="Flavin_utilizing_monoxygenases"/>
    <property type="match status" value="1"/>
</dbReference>
<dbReference type="RefSeq" id="WP_305022858.1">
    <property type="nucleotide sequence ID" value="NZ_JAUQTB010000002.1"/>
</dbReference>
<dbReference type="NCBIfam" id="TIGR03558">
    <property type="entry name" value="oxido_grp_1"/>
    <property type="match status" value="1"/>
</dbReference>
<name>A0ABT9C8T0_9BACL</name>
<dbReference type="PANTHER" id="PTHR30137:SF20">
    <property type="entry name" value="N-ACETYL-S-ALKYLCYSTEINE MONOOXYGENASE"/>
    <property type="match status" value="1"/>
</dbReference>
<dbReference type="SUPFAM" id="SSF51679">
    <property type="entry name" value="Bacterial luciferase-like"/>
    <property type="match status" value="1"/>
</dbReference>
<dbReference type="Gene3D" id="3.20.20.30">
    <property type="entry name" value="Luciferase-like domain"/>
    <property type="match status" value="1"/>
</dbReference>
<proteinExistence type="predicted"/>
<evidence type="ECO:0000259" key="2">
    <source>
        <dbReference type="Pfam" id="PF00296"/>
    </source>
</evidence>
<dbReference type="InterPro" id="IPR019949">
    <property type="entry name" value="CmoO-like"/>
</dbReference>